<keyword evidence="1" id="KW-1133">Transmembrane helix</keyword>
<comment type="caution">
    <text evidence="2">The sequence shown here is derived from an EMBL/GenBank/DDBJ whole genome shotgun (WGS) entry which is preliminary data.</text>
</comment>
<dbReference type="InterPro" id="IPR032809">
    <property type="entry name" value="Put_HupE_UreJ"/>
</dbReference>
<organism evidence="2 3">
    <name type="scientific">Christiangramia forsetii</name>
    <dbReference type="NCBI Taxonomy" id="411153"/>
    <lineage>
        <taxon>Bacteria</taxon>
        <taxon>Pseudomonadati</taxon>
        <taxon>Bacteroidota</taxon>
        <taxon>Flavobacteriia</taxon>
        <taxon>Flavobacteriales</taxon>
        <taxon>Flavobacteriaceae</taxon>
        <taxon>Christiangramia</taxon>
    </lineage>
</organism>
<reference evidence="3" key="1">
    <citation type="journal article" date="2019" name="Int. J. Syst. Evol. Microbiol.">
        <title>The Global Catalogue of Microorganisms (GCM) 10K type strain sequencing project: providing services to taxonomists for standard genome sequencing and annotation.</title>
        <authorList>
            <consortium name="The Broad Institute Genomics Platform"/>
            <consortium name="The Broad Institute Genome Sequencing Center for Infectious Disease"/>
            <person name="Wu L."/>
            <person name="Ma J."/>
        </authorList>
    </citation>
    <scope>NUCLEOTIDE SEQUENCE [LARGE SCALE GENOMIC DNA]</scope>
    <source>
        <strain evidence="3">CGMCC 1.15422</strain>
    </source>
</reference>
<name>A0ABQ1WFX7_9FLAO</name>
<proteinExistence type="predicted"/>
<feature type="transmembrane region" description="Helical" evidence="1">
    <location>
        <begin position="89"/>
        <end position="107"/>
    </location>
</feature>
<dbReference type="Pfam" id="PF13795">
    <property type="entry name" value="HupE_UreJ_2"/>
    <property type="match status" value="1"/>
</dbReference>
<dbReference type="EMBL" id="BMIX01000002">
    <property type="protein sequence ID" value="GGG28851.1"/>
    <property type="molecule type" value="Genomic_DNA"/>
</dbReference>
<keyword evidence="1" id="KW-0812">Transmembrane</keyword>
<accession>A0ABQ1WFX7</accession>
<keyword evidence="1" id="KW-0472">Membrane</keyword>
<gene>
    <name evidence="2" type="ORF">GCM10011532_10400</name>
</gene>
<feature type="transmembrane region" description="Helical" evidence="1">
    <location>
        <begin position="114"/>
        <end position="136"/>
    </location>
</feature>
<feature type="transmembrane region" description="Helical" evidence="1">
    <location>
        <begin position="173"/>
        <end position="193"/>
    </location>
</feature>
<dbReference type="Proteomes" id="UP000605733">
    <property type="component" value="Unassembled WGS sequence"/>
</dbReference>
<feature type="transmembrane region" description="Helical" evidence="1">
    <location>
        <begin position="243"/>
        <end position="265"/>
    </location>
</feature>
<feature type="transmembrane region" description="Helical" evidence="1">
    <location>
        <begin position="142"/>
        <end position="161"/>
    </location>
</feature>
<evidence type="ECO:0000313" key="3">
    <source>
        <dbReference type="Proteomes" id="UP000605733"/>
    </source>
</evidence>
<evidence type="ECO:0000256" key="1">
    <source>
        <dbReference type="SAM" id="Phobius"/>
    </source>
</evidence>
<evidence type="ECO:0008006" key="4">
    <source>
        <dbReference type="Google" id="ProtNLM"/>
    </source>
</evidence>
<evidence type="ECO:0000313" key="2">
    <source>
        <dbReference type="EMBL" id="GGG28851.1"/>
    </source>
</evidence>
<protein>
    <recommendedName>
        <fullName evidence="4">HupE / UreJ protein</fullName>
    </recommendedName>
</protein>
<feature type="transmembrane region" description="Helical" evidence="1">
    <location>
        <begin position="205"/>
        <end position="231"/>
    </location>
</feature>
<sequence length="266" mass="30162">MTLLKSLHELKTSINYHLFGIAKINRELHLKNTTLKVFFIYNISNNILAKTYILAIILINCTFETSLINSTMSQFWLYFELGLDHVLDWQAYDHVLFLIVLVASYGFSTWKRVLWLVTLFTLGHTLALFLSVYQIVKVDADYVEFLIPVTILATAIFDIVTAGKKVRNTNFNLLYFTTAFFGIIHGLGFSSYFKMIAAGSESKFWPLVEFALGIETAQVIVVLAVMIIGFLLQNVLSVSKRDWILVTASIVIGIILPILVESYLAL</sequence>
<keyword evidence="3" id="KW-1185">Reference proteome</keyword>